<gene>
    <name evidence="2" type="ORF">HUG17_8174</name>
</gene>
<evidence type="ECO:0000256" key="1">
    <source>
        <dbReference type="SAM" id="SignalP"/>
    </source>
</evidence>
<dbReference type="AlphaFoldDB" id="A0A9D4SGZ1"/>
<sequence>MGKFPLIMVLLLLAVNINCQSIILKFKILNTIGSNSDLINNFWMQIKIEERIQTGIINTFQERCDDKLILNEKQMVSYITILGENSELDSGVTELEIYRKIRYQIISRIGKDMNQFENYFKNLIDKLIRIVKSNPWLYSEFMREIFRLNDTRDNVIESCYFSDDHVLYLRVVKRKNNSSSIPSKIISASKTSILNDDDVDYECIEDKPILGNEIK</sequence>
<organism evidence="2">
    <name type="scientific">Dermatophagoides farinae</name>
    <name type="common">American house dust mite</name>
    <dbReference type="NCBI Taxonomy" id="6954"/>
    <lineage>
        <taxon>Eukaryota</taxon>
        <taxon>Metazoa</taxon>
        <taxon>Ecdysozoa</taxon>
        <taxon>Arthropoda</taxon>
        <taxon>Chelicerata</taxon>
        <taxon>Arachnida</taxon>
        <taxon>Acari</taxon>
        <taxon>Acariformes</taxon>
        <taxon>Sarcoptiformes</taxon>
        <taxon>Astigmata</taxon>
        <taxon>Psoroptidia</taxon>
        <taxon>Analgoidea</taxon>
        <taxon>Pyroglyphidae</taxon>
        <taxon>Dermatophagoidinae</taxon>
        <taxon>Dermatophagoides</taxon>
    </lineage>
</organism>
<reference evidence="2" key="1">
    <citation type="submission" date="2020-06" db="EMBL/GenBank/DDBJ databases">
        <authorList>
            <person name="Ji K."/>
            <person name="Li J."/>
        </authorList>
    </citation>
    <scope>NUCLEOTIDE SEQUENCE</scope>
    <source>
        <strain evidence="2">JKM2019</strain>
        <tissue evidence="2">Whole body</tissue>
    </source>
</reference>
<feature type="chain" id="PRO_5038570828" evidence="1">
    <location>
        <begin position="20"/>
        <end position="215"/>
    </location>
</feature>
<keyword evidence="1" id="KW-0732">Signal</keyword>
<feature type="signal peptide" evidence="1">
    <location>
        <begin position="1"/>
        <end position="19"/>
    </location>
</feature>
<proteinExistence type="predicted"/>
<comment type="caution">
    <text evidence="2">The sequence shown here is derived from an EMBL/GenBank/DDBJ whole genome shotgun (WGS) entry which is preliminary data.</text>
</comment>
<name>A0A9D4SGZ1_DERFA</name>
<reference evidence="2" key="2">
    <citation type="journal article" date="2021" name="World Allergy Organ. J.">
        <title>Chromosome-level assembly of Dermatophagoides farinae genome and transcriptome reveals two novel allergens Der f 37 and Der f 39.</title>
        <authorList>
            <person name="Chen J."/>
            <person name="Cai Z."/>
            <person name="Fan D."/>
            <person name="Hu J."/>
            <person name="Hou Y."/>
            <person name="He Y."/>
            <person name="Zhang Z."/>
            <person name="Zhao Z."/>
            <person name="Gao P."/>
            <person name="Hu W."/>
            <person name="Sun J."/>
            <person name="Li J."/>
            <person name="Ji K."/>
        </authorList>
    </citation>
    <scope>NUCLEOTIDE SEQUENCE</scope>
    <source>
        <strain evidence="2">JKM2019</strain>
    </source>
</reference>
<dbReference type="EMBL" id="SDOV01000005">
    <property type="protein sequence ID" value="KAH7640705.1"/>
    <property type="molecule type" value="Genomic_DNA"/>
</dbReference>
<dbReference type="Proteomes" id="UP000828236">
    <property type="component" value="Unassembled WGS sequence"/>
</dbReference>
<accession>A0A9D4SGZ1</accession>
<protein>
    <submittedName>
        <fullName evidence="2">Uncharacterized protein</fullName>
    </submittedName>
</protein>
<evidence type="ECO:0000313" key="2">
    <source>
        <dbReference type="EMBL" id="KAH7640705.1"/>
    </source>
</evidence>